<evidence type="ECO:0000313" key="2">
    <source>
        <dbReference type="Proteomes" id="UP001224682"/>
    </source>
</evidence>
<reference evidence="1 2" key="1">
    <citation type="submission" date="2023-07" db="EMBL/GenBank/DDBJ databases">
        <title>Genomic Encyclopedia of Type Strains, Phase IV (KMG-IV): sequencing the most valuable type-strain genomes for metagenomic binning, comparative biology and taxonomic classification.</title>
        <authorList>
            <person name="Goeker M."/>
        </authorList>
    </citation>
    <scope>NUCLEOTIDE SEQUENCE [LARGE SCALE GENOMIC DNA]</scope>
    <source>
        <strain evidence="1 2">DSM 2457</strain>
    </source>
</reference>
<name>A0ABU0BEU2_9HYPH</name>
<dbReference type="RefSeq" id="WP_307020507.1">
    <property type="nucleotide sequence ID" value="NZ_JAUSUI010000005.1"/>
</dbReference>
<gene>
    <name evidence="1" type="ORF">J2S75_002840</name>
</gene>
<dbReference type="EMBL" id="JAUSUI010000005">
    <property type="protein sequence ID" value="MDQ0303806.1"/>
    <property type="molecule type" value="Genomic_DNA"/>
</dbReference>
<accession>A0ABU0BEU2</accession>
<organism evidence="1 2">
    <name type="scientific">Ancylobacter polymorphus</name>
    <dbReference type="NCBI Taxonomy" id="223390"/>
    <lineage>
        <taxon>Bacteria</taxon>
        <taxon>Pseudomonadati</taxon>
        <taxon>Pseudomonadota</taxon>
        <taxon>Alphaproteobacteria</taxon>
        <taxon>Hyphomicrobiales</taxon>
        <taxon>Xanthobacteraceae</taxon>
        <taxon>Ancylobacter</taxon>
    </lineage>
</organism>
<evidence type="ECO:0008006" key="3">
    <source>
        <dbReference type="Google" id="ProtNLM"/>
    </source>
</evidence>
<keyword evidence="2" id="KW-1185">Reference proteome</keyword>
<sequence length="145" mass="14683">MGDFYTNPVRHPEDVGVGHIRRTISFNTSGVGTGNGIAIGALEAGAIPIRAYAVIQTAFDAGSTNVLILGTTDDDDGLVTSSNAAAGTAGLKAGTGAILGTPLAANRVVYAKYTQTGTAATAGKATLVVEFLNKRENEGTAFPNN</sequence>
<evidence type="ECO:0000313" key="1">
    <source>
        <dbReference type="EMBL" id="MDQ0303806.1"/>
    </source>
</evidence>
<dbReference type="Proteomes" id="UP001224682">
    <property type="component" value="Unassembled WGS sequence"/>
</dbReference>
<proteinExistence type="predicted"/>
<protein>
    <recommendedName>
        <fullName evidence="3">DUF2190 domain-containing protein</fullName>
    </recommendedName>
</protein>
<comment type="caution">
    <text evidence="1">The sequence shown here is derived from an EMBL/GenBank/DDBJ whole genome shotgun (WGS) entry which is preliminary data.</text>
</comment>